<evidence type="ECO:0000313" key="1">
    <source>
        <dbReference type="EMBL" id="ETD25268.1"/>
    </source>
</evidence>
<dbReference type="Proteomes" id="UP000018683">
    <property type="component" value="Unassembled WGS sequence"/>
</dbReference>
<sequence>FSIIYRLTVNGDVNLVTMEKKVELDLKK</sequence>
<feature type="non-terminal residue" evidence="1">
    <location>
        <position position="1"/>
    </location>
</feature>
<proteinExistence type="predicted"/>
<comment type="caution">
    <text evidence="1">The sequence shown here is derived from an EMBL/GenBank/DDBJ whole genome shotgun (WGS) entry which is preliminary data.</text>
</comment>
<evidence type="ECO:0000313" key="2">
    <source>
        <dbReference type="Proteomes" id="UP000018683"/>
    </source>
</evidence>
<dbReference type="AlphaFoldDB" id="V8CCW8"/>
<accession>V8CCW8</accession>
<organism evidence="1 2">
    <name type="scientific">[Ruminococcus] lactaris CC59_002D</name>
    <dbReference type="NCBI Taxonomy" id="1073376"/>
    <lineage>
        <taxon>Bacteria</taxon>
        <taxon>Bacillati</taxon>
        <taxon>Bacillota</taxon>
        <taxon>Clostridia</taxon>
        <taxon>Lachnospirales</taxon>
        <taxon>Lachnospiraceae</taxon>
        <taxon>Mediterraneibacter</taxon>
    </lineage>
</organism>
<reference evidence="1 2" key="1">
    <citation type="submission" date="2013-10" db="EMBL/GenBank/DDBJ databases">
        <title>The Genome Sequence of Ruminococcus lactaris CC59_002D.</title>
        <authorList>
            <consortium name="The Broad Institute Genomics Platform"/>
            <person name="Earl A."/>
            <person name="Allen-Vercoe E."/>
            <person name="Daigneault M."/>
            <person name="Young S.K."/>
            <person name="Zeng Q."/>
            <person name="Gargeya S."/>
            <person name="Fitzgerald M."/>
            <person name="Abouelleil A."/>
            <person name="Alvarado L."/>
            <person name="Chapman S.B."/>
            <person name="Gainer-Dewar J."/>
            <person name="Goldberg J."/>
            <person name="Griggs A."/>
            <person name="Gujja S."/>
            <person name="Hansen M."/>
            <person name="Howarth C."/>
            <person name="Imamovic A."/>
            <person name="Ireland A."/>
            <person name="Larimer J."/>
            <person name="McCowan C."/>
            <person name="Murphy C."/>
            <person name="Pearson M."/>
            <person name="Poon T.W."/>
            <person name="Priest M."/>
            <person name="Roberts A."/>
            <person name="Saif S."/>
            <person name="Shea T."/>
            <person name="Sykes S."/>
            <person name="Wortman J."/>
            <person name="Nusbaum C."/>
            <person name="Birren B."/>
        </authorList>
    </citation>
    <scope>NUCLEOTIDE SEQUENCE [LARGE SCALE GENOMIC DNA]</scope>
    <source>
        <strain evidence="1 2">CC59_002D</strain>
    </source>
</reference>
<name>V8CCW8_9FIRM</name>
<dbReference type="HOGENOM" id="CLU_3411683_0_0_9"/>
<gene>
    <name evidence="1" type="ORF">HMPREF1202_00463</name>
</gene>
<dbReference type="EMBL" id="AZJE01000006">
    <property type="protein sequence ID" value="ETD25268.1"/>
    <property type="molecule type" value="Genomic_DNA"/>
</dbReference>
<protein>
    <submittedName>
        <fullName evidence="1">Uncharacterized protein</fullName>
    </submittedName>
</protein>